<dbReference type="EMBL" id="JABDHM010000085">
    <property type="protein sequence ID" value="KAF5218825.1"/>
    <property type="molecule type" value="Genomic_DNA"/>
</dbReference>
<reference evidence="2 3" key="1">
    <citation type="journal article" date="2019" name="Genome Biol. Evol.">
        <title>Nanopore Sequencing Significantly Improves Genome Assembly of the Protozoan Parasite Trypanosoma cruzi.</title>
        <authorList>
            <person name="Diaz-Viraque F."/>
            <person name="Pita S."/>
            <person name="Greif G."/>
            <person name="de Souza R.C.M."/>
            <person name="Iraola G."/>
            <person name="Robello C."/>
        </authorList>
    </citation>
    <scope>NUCLEOTIDE SEQUENCE [LARGE SCALE GENOMIC DNA]</scope>
    <source>
        <strain evidence="2 3">Berenice</strain>
    </source>
</reference>
<organism evidence="2 3">
    <name type="scientific">Trypanosoma cruzi</name>
    <dbReference type="NCBI Taxonomy" id="5693"/>
    <lineage>
        <taxon>Eukaryota</taxon>
        <taxon>Discoba</taxon>
        <taxon>Euglenozoa</taxon>
        <taxon>Kinetoplastea</taxon>
        <taxon>Metakinetoplastina</taxon>
        <taxon>Trypanosomatida</taxon>
        <taxon>Trypanosomatidae</taxon>
        <taxon>Trypanosoma</taxon>
        <taxon>Schizotrypanum</taxon>
    </lineage>
</organism>
<dbReference type="AlphaFoldDB" id="A0A7J6XX80"/>
<evidence type="ECO:0000256" key="1">
    <source>
        <dbReference type="SAM" id="MobiDB-lite"/>
    </source>
</evidence>
<comment type="caution">
    <text evidence="2">The sequence shown here is derived from an EMBL/GenBank/DDBJ whole genome shotgun (WGS) entry which is preliminary data.</text>
</comment>
<accession>A0A7J6XX80</accession>
<evidence type="ECO:0000313" key="3">
    <source>
        <dbReference type="Proteomes" id="UP000583944"/>
    </source>
</evidence>
<gene>
    <name evidence="2" type="ORF">ECC02_008248</name>
</gene>
<sequence>MLSERRAVRSAACVMRSQRGAGRFKGRSSDAVQGVMGTPRLEDARLVAAHSVPGGNSLLSMRGANVVRGDPHLTANASRFLGDGIARQRNARRCLPMHRRWVQAEVGGLHAVGATSNRRSHGKVWRTTKTMPRARPLQAWWKSLQPMSLVATSLSCLHSCIRTMPGRCCYSRAATTILKGEWPEVLSCPTATRPSSSGLRLLRAPPRRVMPTE</sequence>
<feature type="region of interest" description="Disordered" evidence="1">
    <location>
        <begin position="191"/>
        <end position="213"/>
    </location>
</feature>
<dbReference type="VEuPathDB" id="TriTrypDB:ECC02_008248"/>
<name>A0A7J6XX80_TRYCR</name>
<dbReference type="Proteomes" id="UP000583944">
    <property type="component" value="Unassembled WGS sequence"/>
</dbReference>
<evidence type="ECO:0000313" key="2">
    <source>
        <dbReference type="EMBL" id="KAF5218825.1"/>
    </source>
</evidence>
<proteinExistence type="predicted"/>
<protein>
    <submittedName>
        <fullName evidence="2">Uncharacterized protein</fullName>
    </submittedName>
</protein>